<reference evidence="2" key="1">
    <citation type="submission" date="2020-10" db="EMBL/GenBank/DDBJ databases">
        <authorList>
            <person name="Kusch S."/>
        </authorList>
    </citation>
    <scope>NUCLEOTIDE SEQUENCE</scope>
    <source>
        <strain evidence="2">SwB9</strain>
    </source>
</reference>
<evidence type="ECO:0000313" key="3">
    <source>
        <dbReference type="Proteomes" id="UP000624404"/>
    </source>
</evidence>
<keyword evidence="3" id="KW-1185">Reference proteome</keyword>
<dbReference type="InterPro" id="IPR013640">
    <property type="entry name" value="Vfa1"/>
</dbReference>
<dbReference type="OrthoDB" id="2158714at2759"/>
<dbReference type="PANTHER" id="PTHR28218:SF1">
    <property type="entry name" value="VPS4-ASSOCIATED PROTEIN 1"/>
    <property type="match status" value="1"/>
</dbReference>
<protein>
    <submittedName>
        <fullName evidence="2">000eb6b3-6189-48d2-abf8-768303e64b04</fullName>
    </submittedName>
</protein>
<evidence type="ECO:0000256" key="1">
    <source>
        <dbReference type="SAM" id="MobiDB-lite"/>
    </source>
</evidence>
<name>A0A8H2W525_9HELO</name>
<feature type="compositionally biased region" description="Polar residues" evidence="1">
    <location>
        <begin position="168"/>
        <end position="178"/>
    </location>
</feature>
<dbReference type="GO" id="GO:0007034">
    <property type="term" value="P:vacuolar transport"/>
    <property type="evidence" value="ECO:0007669"/>
    <property type="project" value="TreeGrafter"/>
</dbReference>
<dbReference type="AlphaFoldDB" id="A0A8H2W525"/>
<sequence length="227" mass="26469">MILIRYTTIHRPPFYINFSKFWFATNIEKSSNTETHLSIYLNMASFPNIWTHRKVADTASKPCEICYKPSASVLITPENKDFFYVCPSHLKDKGFATPIVDQAAIAAKKKKELDDEIERVKQEFEEKQKKKKKEKDTSKKDDKEKDGKDRNDEGKADEKKTDEKKNSDTPASSTQSLTPDEEPRVFSLKKMFYQQRLDKKKQAEIARRNRERFQSPNLFPQVPKGLP</sequence>
<dbReference type="Proteomes" id="UP000624404">
    <property type="component" value="Unassembled WGS sequence"/>
</dbReference>
<organism evidence="2 3">
    <name type="scientific">Sclerotinia trifoliorum</name>
    <dbReference type="NCBI Taxonomy" id="28548"/>
    <lineage>
        <taxon>Eukaryota</taxon>
        <taxon>Fungi</taxon>
        <taxon>Dikarya</taxon>
        <taxon>Ascomycota</taxon>
        <taxon>Pezizomycotina</taxon>
        <taxon>Leotiomycetes</taxon>
        <taxon>Helotiales</taxon>
        <taxon>Sclerotiniaceae</taxon>
        <taxon>Sclerotinia</taxon>
    </lineage>
</organism>
<comment type="caution">
    <text evidence="2">The sequence shown here is derived from an EMBL/GenBank/DDBJ whole genome shotgun (WGS) entry which is preliminary data.</text>
</comment>
<gene>
    <name evidence="2" type="ORF">SCLTRI_LOCUS9395</name>
</gene>
<proteinExistence type="predicted"/>
<dbReference type="GO" id="GO:0005768">
    <property type="term" value="C:endosome"/>
    <property type="evidence" value="ECO:0007669"/>
    <property type="project" value="TreeGrafter"/>
</dbReference>
<evidence type="ECO:0000313" key="2">
    <source>
        <dbReference type="EMBL" id="CAD6450557.1"/>
    </source>
</evidence>
<dbReference type="EMBL" id="CAJHIA010000034">
    <property type="protein sequence ID" value="CAD6450557.1"/>
    <property type="molecule type" value="Genomic_DNA"/>
</dbReference>
<dbReference type="PANTHER" id="PTHR28218">
    <property type="entry name" value="VPS4-ASSOCIATED PROTEIN 1"/>
    <property type="match status" value="1"/>
</dbReference>
<feature type="compositionally biased region" description="Basic and acidic residues" evidence="1">
    <location>
        <begin position="196"/>
        <end position="213"/>
    </location>
</feature>
<feature type="region of interest" description="Disordered" evidence="1">
    <location>
        <begin position="124"/>
        <end position="227"/>
    </location>
</feature>
<dbReference type="Pfam" id="PF08432">
    <property type="entry name" value="Vfa1"/>
    <property type="match status" value="1"/>
</dbReference>
<feature type="compositionally biased region" description="Basic and acidic residues" evidence="1">
    <location>
        <begin position="124"/>
        <end position="167"/>
    </location>
</feature>
<accession>A0A8H2W525</accession>